<dbReference type="Pfam" id="PF01527">
    <property type="entry name" value="HTH_Tnp_1"/>
    <property type="match status" value="1"/>
</dbReference>
<evidence type="ECO:0008006" key="3">
    <source>
        <dbReference type="Google" id="ProtNLM"/>
    </source>
</evidence>
<organism evidence="1 2">
    <name type="scientific">Dictyobacter aurantiacus</name>
    <dbReference type="NCBI Taxonomy" id="1936993"/>
    <lineage>
        <taxon>Bacteria</taxon>
        <taxon>Bacillati</taxon>
        <taxon>Chloroflexota</taxon>
        <taxon>Ktedonobacteria</taxon>
        <taxon>Ktedonobacterales</taxon>
        <taxon>Dictyobacteraceae</taxon>
        <taxon>Dictyobacter</taxon>
    </lineage>
</organism>
<gene>
    <name evidence="1" type="ORF">KDAU_64350</name>
</gene>
<evidence type="ECO:0000313" key="1">
    <source>
        <dbReference type="EMBL" id="GCE09106.1"/>
    </source>
</evidence>
<dbReference type="GO" id="GO:0004803">
    <property type="term" value="F:transposase activity"/>
    <property type="evidence" value="ECO:0007669"/>
    <property type="project" value="InterPro"/>
</dbReference>
<dbReference type="Proteomes" id="UP000287224">
    <property type="component" value="Unassembled WGS sequence"/>
</dbReference>
<accession>A0A401ZQS3</accession>
<dbReference type="GO" id="GO:0003677">
    <property type="term" value="F:DNA binding"/>
    <property type="evidence" value="ECO:0007669"/>
    <property type="project" value="InterPro"/>
</dbReference>
<dbReference type="GO" id="GO:0006313">
    <property type="term" value="P:DNA transposition"/>
    <property type="evidence" value="ECO:0007669"/>
    <property type="project" value="InterPro"/>
</dbReference>
<protein>
    <recommendedName>
        <fullName evidence="3">Transposase</fullName>
    </recommendedName>
</protein>
<name>A0A401ZQS3_9CHLR</name>
<dbReference type="SUPFAM" id="SSF46689">
    <property type="entry name" value="Homeodomain-like"/>
    <property type="match status" value="1"/>
</dbReference>
<dbReference type="InterPro" id="IPR002514">
    <property type="entry name" value="Transposase_8"/>
</dbReference>
<evidence type="ECO:0000313" key="2">
    <source>
        <dbReference type="Proteomes" id="UP000287224"/>
    </source>
</evidence>
<comment type="caution">
    <text evidence="1">The sequence shown here is derived from an EMBL/GenBank/DDBJ whole genome shotgun (WGS) entry which is preliminary data.</text>
</comment>
<dbReference type="InterPro" id="IPR009057">
    <property type="entry name" value="Homeodomain-like_sf"/>
</dbReference>
<keyword evidence="2" id="KW-1185">Reference proteome</keyword>
<dbReference type="Gene3D" id="1.10.10.10">
    <property type="entry name" value="Winged helix-like DNA-binding domain superfamily/Winged helix DNA-binding domain"/>
    <property type="match status" value="1"/>
</dbReference>
<dbReference type="EMBL" id="BIFQ01000002">
    <property type="protein sequence ID" value="GCE09106.1"/>
    <property type="molecule type" value="Genomic_DNA"/>
</dbReference>
<dbReference type="OrthoDB" id="2622285at2"/>
<proteinExistence type="predicted"/>
<sequence length="156" mass="17759">MDPQGRTVKKVTFSKIEWTKDSTSKGEERMHKRQHSPEFKLEVVRQVVSGEEQSGQVCREQDPAESVLSRWRKEYQEHREAAFQFQTPVATAEAARIAELEQFCGQLALESAVLKNIAGFEIQERPAMIVQTHQLHPSFRFNGCVISLESARVGTT</sequence>
<dbReference type="AlphaFoldDB" id="A0A401ZQS3"/>
<dbReference type="RefSeq" id="WP_126601549.1">
    <property type="nucleotide sequence ID" value="NZ_BIFQ01000002.1"/>
</dbReference>
<dbReference type="InterPro" id="IPR036388">
    <property type="entry name" value="WH-like_DNA-bd_sf"/>
</dbReference>
<reference evidence="2" key="1">
    <citation type="submission" date="2018-12" db="EMBL/GenBank/DDBJ databases">
        <title>Tengunoibacter tsumagoiensis gen. nov., sp. nov., Dictyobacter kobayashii sp. nov., D. alpinus sp. nov., and D. joshuensis sp. nov. and description of Dictyobacteraceae fam. nov. within the order Ktedonobacterales isolated from Tengu-no-mugimeshi.</title>
        <authorList>
            <person name="Wang C.M."/>
            <person name="Zheng Y."/>
            <person name="Sakai Y."/>
            <person name="Toyoda A."/>
            <person name="Minakuchi Y."/>
            <person name="Abe K."/>
            <person name="Yokota A."/>
            <person name="Yabe S."/>
        </authorList>
    </citation>
    <scope>NUCLEOTIDE SEQUENCE [LARGE SCALE GENOMIC DNA]</scope>
    <source>
        <strain evidence="2">S-27</strain>
    </source>
</reference>